<sequence>MTSYTVDLLIGSQLDFFDWTQFTRVFVWIVTSESFFRVFSDFFGIVYLLQEISPMGWEFE</sequence>
<dbReference type="EMBL" id="JACNIG010000270">
    <property type="protein sequence ID" value="MBC8433092.1"/>
    <property type="molecule type" value="Genomic_DNA"/>
</dbReference>
<dbReference type="Proteomes" id="UP000605201">
    <property type="component" value="Unassembled WGS sequence"/>
</dbReference>
<reference evidence="1 2" key="1">
    <citation type="submission" date="2020-08" db="EMBL/GenBank/DDBJ databases">
        <title>Bridging the membrane lipid divide: bacteria of the FCB group superphylum have the potential to synthesize archaeal ether lipids.</title>
        <authorList>
            <person name="Villanueva L."/>
            <person name="Von Meijenfeldt F.A.B."/>
            <person name="Westbye A.B."/>
            <person name="Yadav S."/>
            <person name="Hopmans E.C."/>
            <person name="Dutilh B.E."/>
            <person name="Sinninghe Damste J.S."/>
        </authorList>
    </citation>
    <scope>NUCLEOTIDE SEQUENCE [LARGE SCALE GENOMIC DNA]</scope>
    <source>
        <strain evidence="1">NIOZ-UU17</strain>
    </source>
</reference>
<proteinExistence type="predicted"/>
<protein>
    <submittedName>
        <fullName evidence="1">Uncharacterized protein</fullName>
    </submittedName>
</protein>
<organism evidence="1 2">
    <name type="scientific">Candidatus Desulfatibia vada</name>
    <dbReference type="NCBI Taxonomy" id="2841696"/>
    <lineage>
        <taxon>Bacteria</taxon>
        <taxon>Pseudomonadati</taxon>
        <taxon>Thermodesulfobacteriota</taxon>
        <taxon>Desulfobacteria</taxon>
        <taxon>Desulfobacterales</taxon>
        <taxon>Desulfobacterales incertae sedis</taxon>
        <taxon>Candidatus Desulfatibia</taxon>
    </lineage>
</organism>
<gene>
    <name evidence="1" type="ORF">H8D96_14375</name>
</gene>
<evidence type="ECO:0000313" key="2">
    <source>
        <dbReference type="Proteomes" id="UP000605201"/>
    </source>
</evidence>
<name>A0A8J6P5T4_9BACT</name>
<comment type="caution">
    <text evidence="1">The sequence shown here is derived from an EMBL/GenBank/DDBJ whole genome shotgun (WGS) entry which is preliminary data.</text>
</comment>
<accession>A0A8J6P5T4</accession>
<evidence type="ECO:0000313" key="1">
    <source>
        <dbReference type="EMBL" id="MBC8433092.1"/>
    </source>
</evidence>
<dbReference type="AlphaFoldDB" id="A0A8J6P5T4"/>